<dbReference type="AlphaFoldDB" id="A0AAD4YQI7"/>
<evidence type="ECO:0000313" key="3">
    <source>
        <dbReference type="Proteomes" id="UP001054821"/>
    </source>
</evidence>
<name>A0AAD4YQI7_PRUDU</name>
<evidence type="ECO:0000313" key="2">
    <source>
        <dbReference type="EMBL" id="KAI5316913.1"/>
    </source>
</evidence>
<feature type="region of interest" description="Disordered" evidence="1">
    <location>
        <begin position="81"/>
        <end position="114"/>
    </location>
</feature>
<dbReference type="EMBL" id="JAJFAZ020000007">
    <property type="protein sequence ID" value="KAI5316913.1"/>
    <property type="molecule type" value="Genomic_DNA"/>
</dbReference>
<evidence type="ECO:0000256" key="1">
    <source>
        <dbReference type="SAM" id="MobiDB-lite"/>
    </source>
</evidence>
<dbReference type="Proteomes" id="UP001054821">
    <property type="component" value="Chromosome 7"/>
</dbReference>
<comment type="caution">
    <text evidence="2">The sequence shown here is derived from an EMBL/GenBank/DDBJ whole genome shotgun (WGS) entry which is preliminary data.</text>
</comment>
<organism evidence="2 3">
    <name type="scientific">Prunus dulcis</name>
    <name type="common">Almond</name>
    <name type="synonym">Amygdalus dulcis</name>
    <dbReference type="NCBI Taxonomy" id="3755"/>
    <lineage>
        <taxon>Eukaryota</taxon>
        <taxon>Viridiplantae</taxon>
        <taxon>Streptophyta</taxon>
        <taxon>Embryophyta</taxon>
        <taxon>Tracheophyta</taxon>
        <taxon>Spermatophyta</taxon>
        <taxon>Magnoliopsida</taxon>
        <taxon>eudicotyledons</taxon>
        <taxon>Gunneridae</taxon>
        <taxon>Pentapetalae</taxon>
        <taxon>rosids</taxon>
        <taxon>fabids</taxon>
        <taxon>Rosales</taxon>
        <taxon>Rosaceae</taxon>
        <taxon>Amygdaloideae</taxon>
        <taxon>Amygdaleae</taxon>
        <taxon>Prunus</taxon>
    </lineage>
</organism>
<proteinExistence type="predicted"/>
<sequence>MILTSSYQIMASYINAHALTLPKKMGWPKERTDTYWKSFVPFSLVPICHDPFGVKPSSLQHTLSIGFPLDVTLHQNYWSPAESNRSPSFSSSTTENLLQNYRSPTDNDRSPEENFQLSPCYQNQEEEIEPVYEILPTSAPVRHQSPTEEVIQVTSFPETDNTNEIFHHDLISEGTEPTYQLTERKNRGKP</sequence>
<protein>
    <submittedName>
        <fullName evidence="2">Uncharacterized protein</fullName>
    </submittedName>
</protein>
<feature type="compositionally biased region" description="Low complexity" evidence="1">
    <location>
        <begin position="81"/>
        <end position="96"/>
    </location>
</feature>
<keyword evidence="3" id="KW-1185">Reference proteome</keyword>
<accession>A0AAD4YQI7</accession>
<reference evidence="2 3" key="1">
    <citation type="journal article" date="2022" name="G3 (Bethesda)">
        <title>Whole-genome sequence and methylome profiling of the almond [Prunus dulcis (Mill.) D.A. Webb] cultivar 'Nonpareil'.</title>
        <authorList>
            <person name="D'Amico-Willman K.M."/>
            <person name="Ouma W.Z."/>
            <person name="Meulia T."/>
            <person name="Sideli G.M."/>
            <person name="Gradziel T.M."/>
            <person name="Fresnedo-Ramirez J."/>
        </authorList>
    </citation>
    <scope>NUCLEOTIDE SEQUENCE [LARGE SCALE GENOMIC DNA]</scope>
    <source>
        <strain evidence="2">Clone GOH B32 T37-40</strain>
    </source>
</reference>
<gene>
    <name evidence="2" type="ORF">L3X38_036620</name>
</gene>